<dbReference type="Pfam" id="PF05056">
    <property type="entry name" value="DUF674"/>
    <property type="match status" value="2"/>
</dbReference>
<dbReference type="AlphaFoldDB" id="A0A8J5R6Q2"/>
<reference evidence="1" key="1">
    <citation type="journal article" date="2021" name="bioRxiv">
        <title>Whole Genome Assembly and Annotation of Northern Wild Rice, Zizania palustris L., Supports a Whole Genome Duplication in the Zizania Genus.</title>
        <authorList>
            <person name="Haas M."/>
            <person name="Kono T."/>
            <person name="Macchietto M."/>
            <person name="Millas R."/>
            <person name="McGilp L."/>
            <person name="Shao M."/>
            <person name="Duquette J."/>
            <person name="Hirsch C.N."/>
            <person name="Kimball J."/>
        </authorList>
    </citation>
    <scope>NUCLEOTIDE SEQUENCE</scope>
    <source>
        <tissue evidence="1">Fresh leaf tissue</tissue>
    </source>
</reference>
<dbReference type="EMBL" id="JAAALK010001848">
    <property type="protein sequence ID" value="KAG8039968.1"/>
    <property type="molecule type" value="Genomic_DNA"/>
</dbReference>
<dbReference type="OrthoDB" id="746543at2759"/>
<evidence type="ECO:0008006" key="3">
    <source>
        <dbReference type="Google" id="ProtNLM"/>
    </source>
</evidence>
<organism evidence="1 2">
    <name type="scientific">Zizania palustris</name>
    <name type="common">Northern wild rice</name>
    <dbReference type="NCBI Taxonomy" id="103762"/>
    <lineage>
        <taxon>Eukaryota</taxon>
        <taxon>Viridiplantae</taxon>
        <taxon>Streptophyta</taxon>
        <taxon>Embryophyta</taxon>
        <taxon>Tracheophyta</taxon>
        <taxon>Spermatophyta</taxon>
        <taxon>Magnoliopsida</taxon>
        <taxon>Liliopsida</taxon>
        <taxon>Poales</taxon>
        <taxon>Poaceae</taxon>
        <taxon>BOP clade</taxon>
        <taxon>Oryzoideae</taxon>
        <taxon>Oryzeae</taxon>
        <taxon>Zizaniinae</taxon>
        <taxon>Zizania</taxon>
    </lineage>
</organism>
<reference evidence="1" key="2">
    <citation type="submission" date="2021-02" db="EMBL/GenBank/DDBJ databases">
        <authorList>
            <person name="Kimball J.A."/>
            <person name="Haas M.W."/>
            <person name="Macchietto M."/>
            <person name="Kono T."/>
            <person name="Duquette J."/>
            <person name="Shao M."/>
        </authorList>
    </citation>
    <scope>NUCLEOTIDE SEQUENCE</scope>
    <source>
        <tissue evidence="1">Fresh leaf tissue</tissue>
    </source>
</reference>
<keyword evidence="2" id="KW-1185">Reference proteome</keyword>
<gene>
    <name evidence="1" type="ORF">GUJ93_ZPchr0028g29051</name>
</gene>
<evidence type="ECO:0000313" key="2">
    <source>
        <dbReference type="Proteomes" id="UP000729402"/>
    </source>
</evidence>
<dbReference type="Proteomes" id="UP000729402">
    <property type="component" value="Unassembled WGS sequence"/>
</dbReference>
<proteinExistence type="predicted"/>
<sequence>MSTTTAMSATKSEGPTVSVKLFVDKERSKVLFAESDNDFADVLFSFLTLPLGAIVRLLGKQSHEIGCLNEVYKSVEDLSAVFFRTKEWKWPPDVDNAAAAAGSNGVFTKGCLKFIITDDLQVAPSSTSLMLSLFDQFGVRDPAFLEQKILQLNAEKITSLLKRSLTTKQAFTAFYFNAPCTNDDSYLCMLPEILHCKQEADADNRSSNVEIKVLQTKNSLSLLYAEVGVDFIDILFGLLSIPLGSITRVYGNRSSNGCVGNIYKSIVECTKGWLEPQCQMLLQFPKVAKHFSSGASKMLQAEEVEARREGDIGCCLYYCFNSMQYSFLQCHCGYSNCFSKSLKFYEINPKVLLGGRYNSSEGFVNPGVQKFMVTDDLRVLPLSLTSTVKVVSESNYQSKDLVEKEFNLTKAQVMELLRAALVTRNALSSVLLHHRKKP</sequence>
<dbReference type="InterPro" id="IPR007750">
    <property type="entry name" value="DUF674"/>
</dbReference>
<accession>A0A8J5R6Q2</accession>
<protein>
    <recommendedName>
        <fullName evidence="3">DUF674 family protein</fullName>
    </recommendedName>
</protein>
<evidence type="ECO:0000313" key="1">
    <source>
        <dbReference type="EMBL" id="KAG8039968.1"/>
    </source>
</evidence>
<name>A0A8J5R6Q2_ZIZPA</name>
<dbReference type="PANTHER" id="PTHR33103:SF86">
    <property type="entry name" value="OS04G0594500 PROTEIN"/>
    <property type="match status" value="1"/>
</dbReference>
<dbReference type="PANTHER" id="PTHR33103">
    <property type="entry name" value="OS01G0153900 PROTEIN"/>
    <property type="match status" value="1"/>
</dbReference>
<comment type="caution">
    <text evidence="1">The sequence shown here is derived from an EMBL/GenBank/DDBJ whole genome shotgun (WGS) entry which is preliminary data.</text>
</comment>